<proteinExistence type="inferred from homology"/>
<comment type="subcellular location">
    <subcellularLocation>
        <location evidence="9">Cytoplasm</location>
    </subcellularLocation>
</comment>
<dbReference type="InterPro" id="IPR002302">
    <property type="entry name" value="Leu-tRNA-ligase"/>
</dbReference>
<dbReference type="HAMAP" id="MF_00049_B">
    <property type="entry name" value="Leu_tRNA_synth_B"/>
    <property type="match status" value="1"/>
</dbReference>
<dbReference type="CDD" id="cd00812">
    <property type="entry name" value="LeuRS_core"/>
    <property type="match status" value="1"/>
</dbReference>
<keyword evidence="2 9" id="KW-0963">Cytoplasm</keyword>
<dbReference type="FunFam" id="3.40.50.620:FF:000003">
    <property type="entry name" value="Leucine--tRNA ligase"/>
    <property type="match status" value="1"/>
</dbReference>
<evidence type="ECO:0000256" key="3">
    <source>
        <dbReference type="ARBA" id="ARBA00022598"/>
    </source>
</evidence>
<evidence type="ECO:0000313" key="15">
    <source>
        <dbReference type="Proteomes" id="UP000029707"/>
    </source>
</evidence>
<name>A0A4U8TRT7_9HELI</name>
<dbReference type="Proteomes" id="UP000029707">
    <property type="component" value="Unassembled WGS sequence"/>
</dbReference>
<dbReference type="NCBIfam" id="TIGR00396">
    <property type="entry name" value="leuS_bact"/>
    <property type="match status" value="1"/>
</dbReference>
<dbReference type="GO" id="GO:0004823">
    <property type="term" value="F:leucine-tRNA ligase activity"/>
    <property type="evidence" value="ECO:0007669"/>
    <property type="project" value="UniProtKB-UniRule"/>
</dbReference>
<comment type="catalytic activity">
    <reaction evidence="8 9">
        <text>tRNA(Leu) + L-leucine + ATP = L-leucyl-tRNA(Leu) + AMP + diphosphate</text>
        <dbReference type="Rhea" id="RHEA:11688"/>
        <dbReference type="Rhea" id="RHEA-COMP:9613"/>
        <dbReference type="Rhea" id="RHEA-COMP:9622"/>
        <dbReference type="ChEBI" id="CHEBI:30616"/>
        <dbReference type="ChEBI" id="CHEBI:33019"/>
        <dbReference type="ChEBI" id="CHEBI:57427"/>
        <dbReference type="ChEBI" id="CHEBI:78442"/>
        <dbReference type="ChEBI" id="CHEBI:78494"/>
        <dbReference type="ChEBI" id="CHEBI:456215"/>
        <dbReference type="EC" id="6.1.1.4"/>
    </reaction>
</comment>
<dbReference type="PANTHER" id="PTHR43740">
    <property type="entry name" value="LEUCYL-TRNA SYNTHETASE"/>
    <property type="match status" value="1"/>
</dbReference>
<protein>
    <recommendedName>
        <fullName evidence="9">Leucine--tRNA ligase</fullName>
        <ecNumber evidence="9">6.1.1.4</ecNumber>
    </recommendedName>
    <alternativeName>
        <fullName evidence="9">Leucyl-tRNA synthetase</fullName>
        <shortName evidence="9">LeuRS</shortName>
    </alternativeName>
</protein>
<dbReference type="Pfam" id="PF13603">
    <property type="entry name" value="tRNA-synt_1_2"/>
    <property type="match status" value="1"/>
</dbReference>
<keyword evidence="7 9" id="KW-0030">Aminoacyl-tRNA synthetase</keyword>
<reference evidence="14 15" key="1">
    <citation type="journal article" date="2014" name="Genome Announc.">
        <title>Draft genome sequences of eight enterohepatic helicobacter species isolated from both laboratory and wild rodents.</title>
        <authorList>
            <person name="Sheh A."/>
            <person name="Shen Z."/>
            <person name="Fox J.G."/>
        </authorList>
    </citation>
    <scope>NUCLEOTIDE SEQUENCE [LARGE SCALE GENOMIC DNA]</scope>
    <source>
        <strain evidence="14 15">MIT 01-6451</strain>
    </source>
</reference>
<dbReference type="Gene3D" id="1.10.730.10">
    <property type="entry name" value="Isoleucyl-tRNA Synthetase, Domain 1"/>
    <property type="match status" value="2"/>
</dbReference>
<comment type="caution">
    <text evidence="14">The sequence shown here is derived from an EMBL/GenBank/DDBJ whole genome shotgun (WGS) entry which is preliminary data.</text>
</comment>
<keyword evidence="3 9" id="KW-0436">Ligase</keyword>
<keyword evidence="4 9" id="KW-0547">Nucleotide-binding</keyword>
<keyword evidence="5 9" id="KW-0067">ATP-binding</keyword>
<dbReference type="FunFam" id="1.10.730.10:FF:000002">
    <property type="entry name" value="Leucine--tRNA ligase"/>
    <property type="match status" value="1"/>
</dbReference>
<accession>A0A4U8TRT7</accession>
<dbReference type="Gene3D" id="3.10.20.590">
    <property type="match status" value="1"/>
</dbReference>
<dbReference type="Pfam" id="PF09334">
    <property type="entry name" value="tRNA-synt_1g"/>
    <property type="match status" value="1"/>
</dbReference>
<evidence type="ECO:0000256" key="5">
    <source>
        <dbReference type="ARBA" id="ARBA00022840"/>
    </source>
</evidence>
<dbReference type="FunFam" id="3.40.50.620:FF:000056">
    <property type="entry name" value="Leucine--tRNA ligase"/>
    <property type="match status" value="1"/>
</dbReference>
<evidence type="ECO:0000259" key="11">
    <source>
        <dbReference type="Pfam" id="PF00133"/>
    </source>
</evidence>
<feature type="domain" description="Aminoacyl-tRNA synthetase class Ia" evidence="11">
    <location>
        <begin position="428"/>
        <end position="629"/>
    </location>
</feature>
<dbReference type="InterPro" id="IPR015413">
    <property type="entry name" value="Methionyl/Leucyl_tRNA_Synth"/>
</dbReference>
<feature type="short sequence motif" description="'KMSKS' region" evidence="9">
    <location>
        <begin position="590"/>
        <end position="594"/>
    </location>
</feature>
<dbReference type="GO" id="GO:0002161">
    <property type="term" value="F:aminoacyl-tRNA deacylase activity"/>
    <property type="evidence" value="ECO:0007669"/>
    <property type="project" value="InterPro"/>
</dbReference>
<dbReference type="InterPro" id="IPR009008">
    <property type="entry name" value="Val/Leu/Ile-tRNA-synth_edit"/>
</dbReference>
<dbReference type="RefSeq" id="WP_034362812.1">
    <property type="nucleotide sequence ID" value="NZ_CAJUDB010000004.1"/>
</dbReference>
<keyword evidence="6 9" id="KW-0648">Protein biosynthesis</keyword>
<feature type="domain" description="Methionyl/Leucyl tRNA synthetase" evidence="12">
    <location>
        <begin position="36"/>
        <end position="180"/>
    </location>
</feature>
<evidence type="ECO:0000313" key="14">
    <source>
        <dbReference type="EMBL" id="TLE03224.1"/>
    </source>
</evidence>
<feature type="short sequence motif" description="'HIGH' region" evidence="9">
    <location>
        <begin position="42"/>
        <end position="52"/>
    </location>
</feature>
<evidence type="ECO:0000259" key="13">
    <source>
        <dbReference type="Pfam" id="PF13603"/>
    </source>
</evidence>
<dbReference type="EC" id="6.1.1.4" evidence="9"/>
<evidence type="ECO:0000256" key="2">
    <source>
        <dbReference type="ARBA" id="ARBA00022490"/>
    </source>
</evidence>
<dbReference type="Gene3D" id="3.40.50.620">
    <property type="entry name" value="HUPs"/>
    <property type="match status" value="2"/>
</dbReference>
<feature type="domain" description="Leucyl-tRNA synthetase editing" evidence="13">
    <location>
        <begin position="222"/>
        <end position="413"/>
    </location>
</feature>
<dbReference type="PROSITE" id="PS00178">
    <property type="entry name" value="AA_TRNA_LIGASE_I"/>
    <property type="match status" value="1"/>
</dbReference>
<dbReference type="Pfam" id="PF00133">
    <property type="entry name" value="tRNA-synt_1"/>
    <property type="match status" value="1"/>
</dbReference>
<evidence type="ECO:0000256" key="4">
    <source>
        <dbReference type="ARBA" id="ARBA00022741"/>
    </source>
</evidence>
<dbReference type="InterPro" id="IPR014729">
    <property type="entry name" value="Rossmann-like_a/b/a_fold"/>
</dbReference>
<dbReference type="InterPro" id="IPR009080">
    <property type="entry name" value="tRNAsynth_Ia_anticodon-bd"/>
</dbReference>
<dbReference type="OrthoDB" id="9810365at2"/>
<evidence type="ECO:0000256" key="10">
    <source>
        <dbReference type="RuleBase" id="RU363035"/>
    </source>
</evidence>
<sequence>MSEYNPRNIESKWQEYWQKHKSFEPLGLDSKKPKKYILSMFPYPSGAIHMGHVRNYCIGDALARHYRQNGFNVLHPMGWDAFGMPAENAAIKHKSHPKTWTYSNIDTMRKELATLGLSFSQEREFATSDTIYTRFEQEFFIKMWERGLIYRKEAYLNWCPKDQTILANEQVIEGKCWRCDTPVVQKQMFQYYIKITAYADELLECLDSLEGHWPPQVLSMQRNWIGKSKGLSFAFALSEDSIQKLDNAITKLEVFTTRPDTIYGVTYCAVAPEHPIVQSLIEGKHLQENVIKAIESIRNTTARERAMSEKIGFDLGIYAIHPLTQEKLPVWVANFVLMDYGSGAVMSVPMHDERDFEFAKTYSLPLKCVLVKDKDSKESTQEVCAAYEEGYLINSGEFSGMYNAQAKENIIAFFEKQGKGKGVINYRLRDWGVSRQRYWGAPIPMVYCQSCGIVPENIANLPITLPFDVTIDGEGNPLSKHPTWKQCICPKCGKKAQRETDTMDTFVQSSWYFLRYTTPSAMWEQKPFDKENLAYWLNVDEYIGGIEHAILHLLYARFFTKVLRDLGYIEIDEPFANLLTQGMVLKNGAKMSKSKGNVVNPNDIIAHYGADTARLFVLFAAPPTRELEWNDNAVEGAYRFLKRLWERVEHIQPCTQKPHINHQALQKNEQYARQKVYEALQKSYDIFSKKQVGYPFNTLIAASMEAFNALNEQNNALVWTEGYFILLHILEPIVPHICWELSDRYFNLTNFAFIDIDENALHKEEVIYAVMVNGKKRAEIELSLALAQEEIIAHAKQSVGKWLIDVQILKEIIVPNKLVNFVVK</sequence>
<evidence type="ECO:0000259" key="12">
    <source>
        <dbReference type="Pfam" id="PF09334"/>
    </source>
</evidence>
<dbReference type="PANTHER" id="PTHR43740:SF2">
    <property type="entry name" value="LEUCINE--TRNA LIGASE, MITOCHONDRIAL"/>
    <property type="match status" value="1"/>
</dbReference>
<dbReference type="SUPFAM" id="SSF52374">
    <property type="entry name" value="Nucleotidylyl transferase"/>
    <property type="match status" value="1"/>
</dbReference>
<evidence type="ECO:0000256" key="1">
    <source>
        <dbReference type="ARBA" id="ARBA00005594"/>
    </source>
</evidence>
<feature type="binding site" evidence="9">
    <location>
        <position position="593"/>
    </location>
    <ligand>
        <name>ATP</name>
        <dbReference type="ChEBI" id="CHEBI:30616"/>
    </ligand>
</feature>
<dbReference type="SUPFAM" id="SSF47323">
    <property type="entry name" value="Anticodon-binding domain of a subclass of class I aminoacyl-tRNA synthetases"/>
    <property type="match status" value="1"/>
</dbReference>
<dbReference type="PRINTS" id="PR00985">
    <property type="entry name" value="TRNASYNTHLEU"/>
</dbReference>
<dbReference type="SUPFAM" id="SSF50677">
    <property type="entry name" value="ValRS/IleRS/LeuRS editing domain"/>
    <property type="match status" value="1"/>
</dbReference>
<evidence type="ECO:0000256" key="8">
    <source>
        <dbReference type="ARBA" id="ARBA00047469"/>
    </source>
</evidence>
<dbReference type="GO" id="GO:0005829">
    <property type="term" value="C:cytosol"/>
    <property type="evidence" value="ECO:0007669"/>
    <property type="project" value="TreeGrafter"/>
</dbReference>
<dbReference type="GO" id="GO:0005524">
    <property type="term" value="F:ATP binding"/>
    <property type="evidence" value="ECO:0007669"/>
    <property type="project" value="UniProtKB-UniRule"/>
</dbReference>
<dbReference type="EMBL" id="JRMQ02000001">
    <property type="protein sequence ID" value="TLE03224.1"/>
    <property type="molecule type" value="Genomic_DNA"/>
</dbReference>
<evidence type="ECO:0000256" key="7">
    <source>
        <dbReference type="ARBA" id="ARBA00023146"/>
    </source>
</evidence>
<dbReference type="AlphaFoldDB" id="A0A4U8TRT7"/>
<dbReference type="STRING" id="425400.LS65_07590"/>
<organism evidence="14 15">
    <name type="scientific">Helicobacter japonicus</name>
    <dbReference type="NCBI Taxonomy" id="425400"/>
    <lineage>
        <taxon>Bacteria</taxon>
        <taxon>Pseudomonadati</taxon>
        <taxon>Campylobacterota</taxon>
        <taxon>Epsilonproteobacteria</taxon>
        <taxon>Campylobacterales</taxon>
        <taxon>Helicobacteraceae</taxon>
        <taxon>Helicobacter</taxon>
    </lineage>
</organism>
<evidence type="ECO:0000256" key="6">
    <source>
        <dbReference type="ARBA" id="ARBA00022917"/>
    </source>
</evidence>
<gene>
    <name evidence="9" type="primary">leuS</name>
    <name evidence="14" type="ORF">LS65_000130</name>
</gene>
<dbReference type="InterPro" id="IPR001412">
    <property type="entry name" value="aa-tRNA-synth_I_CS"/>
</dbReference>
<keyword evidence="15" id="KW-1185">Reference proteome</keyword>
<dbReference type="InterPro" id="IPR025709">
    <property type="entry name" value="Leu_tRNA-synth_edit"/>
</dbReference>
<dbReference type="InterPro" id="IPR002300">
    <property type="entry name" value="aa-tRNA-synth_Ia"/>
</dbReference>
<evidence type="ECO:0000256" key="9">
    <source>
        <dbReference type="HAMAP-Rule" id="MF_00049"/>
    </source>
</evidence>
<dbReference type="GO" id="GO:0006429">
    <property type="term" value="P:leucyl-tRNA aminoacylation"/>
    <property type="evidence" value="ECO:0007669"/>
    <property type="project" value="UniProtKB-UniRule"/>
</dbReference>
<comment type="similarity">
    <text evidence="1 9 10">Belongs to the class-I aminoacyl-tRNA synthetase family.</text>
</comment>